<organism evidence="1 2">
    <name type="scientific">Nostoc minutum NIES-26</name>
    <dbReference type="NCBI Taxonomy" id="1844469"/>
    <lineage>
        <taxon>Bacteria</taxon>
        <taxon>Bacillati</taxon>
        <taxon>Cyanobacteriota</taxon>
        <taxon>Cyanophyceae</taxon>
        <taxon>Nostocales</taxon>
        <taxon>Nostocaceae</taxon>
        <taxon>Nostoc</taxon>
    </lineage>
</organism>
<keyword evidence="2" id="KW-1185">Reference proteome</keyword>
<comment type="caution">
    <text evidence="1">The sequence shown here is derived from an EMBL/GenBank/DDBJ whole genome shotgun (WGS) entry which is preliminary data.</text>
</comment>
<dbReference type="Proteomes" id="UP000252107">
    <property type="component" value="Unassembled WGS sequence"/>
</dbReference>
<evidence type="ECO:0000313" key="1">
    <source>
        <dbReference type="EMBL" id="RCJ24389.1"/>
    </source>
</evidence>
<dbReference type="AlphaFoldDB" id="A0A367QK20"/>
<evidence type="ECO:0008006" key="3">
    <source>
        <dbReference type="Google" id="ProtNLM"/>
    </source>
</evidence>
<dbReference type="EMBL" id="LXQD01000318">
    <property type="protein sequence ID" value="RCJ24389.1"/>
    <property type="molecule type" value="Genomic_DNA"/>
</dbReference>
<proteinExistence type="predicted"/>
<gene>
    <name evidence="1" type="ORF">A6770_28225</name>
</gene>
<protein>
    <recommendedName>
        <fullName evidence="3">DUF1508 domain-containing protein</fullName>
    </recommendedName>
</protein>
<name>A0A367QK20_9NOSO</name>
<sequence>MSQIKVDTVESINGSVLIVFYTPGKCWQFRIVSSTGGIFGETKIYYTAEAARRTGLEWLRDEG</sequence>
<evidence type="ECO:0000313" key="2">
    <source>
        <dbReference type="Proteomes" id="UP000252107"/>
    </source>
</evidence>
<accession>A0A367QK20</accession>
<reference evidence="1" key="1">
    <citation type="submission" date="2016-04" db="EMBL/GenBank/DDBJ databases">
        <authorList>
            <person name="Tabuchi Yagui T.R."/>
        </authorList>
    </citation>
    <scope>NUCLEOTIDE SEQUENCE [LARGE SCALE GENOMIC DNA]</scope>
    <source>
        <strain evidence="1">NIES-26</strain>
    </source>
</reference>